<gene>
    <name evidence="1" type="ORF">FA95DRAFT_880618</name>
</gene>
<evidence type="ECO:0000313" key="1">
    <source>
        <dbReference type="EMBL" id="KAI0049450.1"/>
    </source>
</evidence>
<keyword evidence="2" id="KW-1185">Reference proteome</keyword>
<sequence length="288" mass="31720">MDTANSSSPSTNEFDALLDLLATDDNEDLLVQPSSVGDLRDADGRLDFTKIRSLFQVAKTSVVTYSPQAATETGQYSFLTLAKRDITPLPHERGSQPQSLEDLPPGSGQELRPEDFIGGSIYSPVGAEGITQGPRSSGRGEFDDIPQDHRDHLLYDLDRALTQANGELADLRKRCIELQSQSADFSVAKACQPDTIHDPQTLEDPTFQGIIERLNLSLNSGASINRIQAFSDVERAVGFLMTMDELVWRRSEYPSNAPSAMFSERNVRDLVERTALWESIVRGPVPPP</sequence>
<dbReference type="EMBL" id="MU275873">
    <property type="protein sequence ID" value="KAI0049450.1"/>
    <property type="molecule type" value="Genomic_DNA"/>
</dbReference>
<accession>A0ACB8S0C0</accession>
<name>A0ACB8S0C0_9AGAM</name>
<protein>
    <submittedName>
        <fullName evidence="1">Uncharacterized protein</fullName>
    </submittedName>
</protein>
<comment type="caution">
    <text evidence="1">The sequence shown here is derived from an EMBL/GenBank/DDBJ whole genome shotgun (WGS) entry which is preliminary data.</text>
</comment>
<proteinExistence type="predicted"/>
<evidence type="ECO:0000313" key="2">
    <source>
        <dbReference type="Proteomes" id="UP000814033"/>
    </source>
</evidence>
<organism evidence="1 2">
    <name type="scientific">Auriscalpium vulgare</name>
    <dbReference type="NCBI Taxonomy" id="40419"/>
    <lineage>
        <taxon>Eukaryota</taxon>
        <taxon>Fungi</taxon>
        <taxon>Dikarya</taxon>
        <taxon>Basidiomycota</taxon>
        <taxon>Agaricomycotina</taxon>
        <taxon>Agaricomycetes</taxon>
        <taxon>Russulales</taxon>
        <taxon>Auriscalpiaceae</taxon>
        <taxon>Auriscalpium</taxon>
    </lineage>
</organism>
<reference evidence="1" key="1">
    <citation type="submission" date="2021-02" db="EMBL/GenBank/DDBJ databases">
        <authorList>
            <consortium name="DOE Joint Genome Institute"/>
            <person name="Ahrendt S."/>
            <person name="Looney B.P."/>
            <person name="Miyauchi S."/>
            <person name="Morin E."/>
            <person name="Drula E."/>
            <person name="Courty P.E."/>
            <person name="Chicoki N."/>
            <person name="Fauchery L."/>
            <person name="Kohler A."/>
            <person name="Kuo A."/>
            <person name="Labutti K."/>
            <person name="Pangilinan J."/>
            <person name="Lipzen A."/>
            <person name="Riley R."/>
            <person name="Andreopoulos W."/>
            <person name="He G."/>
            <person name="Johnson J."/>
            <person name="Barry K.W."/>
            <person name="Grigoriev I.V."/>
            <person name="Nagy L."/>
            <person name="Hibbett D."/>
            <person name="Henrissat B."/>
            <person name="Matheny P.B."/>
            <person name="Labbe J."/>
            <person name="Martin F."/>
        </authorList>
    </citation>
    <scope>NUCLEOTIDE SEQUENCE</scope>
    <source>
        <strain evidence="1">FP105234-sp</strain>
    </source>
</reference>
<reference evidence="1" key="2">
    <citation type="journal article" date="2022" name="New Phytol.">
        <title>Evolutionary transition to the ectomycorrhizal habit in the genomes of a hyperdiverse lineage of mushroom-forming fungi.</title>
        <authorList>
            <person name="Looney B."/>
            <person name="Miyauchi S."/>
            <person name="Morin E."/>
            <person name="Drula E."/>
            <person name="Courty P.E."/>
            <person name="Kohler A."/>
            <person name="Kuo A."/>
            <person name="LaButti K."/>
            <person name="Pangilinan J."/>
            <person name="Lipzen A."/>
            <person name="Riley R."/>
            <person name="Andreopoulos W."/>
            <person name="He G."/>
            <person name="Johnson J."/>
            <person name="Nolan M."/>
            <person name="Tritt A."/>
            <person name="Barry K.W."/>
            <person name="Grigoriev I.V."/>
            <person name="Nagy L.G."/>
            <person name="Hibbett D."/>
            <person name="Henrissat B."/>
            <person name="Matheny P.B."/>
            <person name="Labbe J."/>
            <person name="Martin F.M."/>
        </authorList>
    </citation>
    <scope>NUCLEOTIDE SEQUENCE</scope>
    <source>
        <strain evidence="1">FP105234-sp</strain>
    </source>
</reference>
<dbReference type="Proteomes" id="UP000814033">
    <property type="component" value="Unassembled WGS sequence"/>
</dbReference>